<dbReference type="NCBIfam" id="NF006631">
    <property type="entry name" value="PRK09201.1"/>
    <property type="match status" value="1"/>
</dbReference>
<dbReference type="Proteomes" id="UP000054978">
    <property type="component" value="Unassembled WGS sequence"/>
</dbReference>
<proteinExistence type="predicted"/>
<dbReference type="AlphaFoldDB" id="A0A158E241"/>
<evidence type="ECO:0000313" key="2">
    <source>
        <dbReference type="EMBL" id="SAL00833.1"/>
    </source>
</evidence>
<accession>A0A158E241</accession>
<dbReference type="PANTHER" id="PTHR11895">
    <property type="entry name" value="TRANSAMIDASE"/>
    <property type="match status" value="1"/>
</dbReference>
<dbReference type="InterPro" id="IPR023631">
    <property type="entry name" value="Amidase_dom"/>
</dbReference>
<dbReference type="STRING" id="1777144.AWB83_06307"/>
<gene>
    <name evidence="2" type="ORF">AWB83_06307</name>
</gene>
<dbReference type="EMBL" id="FCOB02000044">
    <property type="protein sequence ID" value="SAL00833.1"/>
    <property type="molecule type" value="Genomic_DNA"/>
</dbReference>
<sequence length="473" mass="49978">MTAHDYSSYGALTIARAYADGAFSARTLIEATLARIDAYDAQVNAFTEVTRERALAEADALDARRARGDALPPLAGVPFAAKNLFDIEGIATIAGSRVLANAPPAARDATLVARLADHGAILVGALNMDEFAYGFTTENHHAGPCRNPHDLARSSGGSSGGSAAAVAAGFVPVTLGTDTNGSVRVPASLCGVFGVKPTYGRLSRHGTYPFVASLDHMGAFARNVEDLAAIHDALQFADPLDPACAQRAFESANTRHGALRVARLGGYFDEHSNDEAREASHAAADALDASQTVEYPDADAARGAAFLITAAEAGQLHMANLRARYDEREPLSRDRLIAGALLPAAWIVQAQRVRAALRRRVLELFERYDVLIAPATPMVAPHIGDEFMEINGERLAVRANLGLLTQPVSCLGLPVVAAPMRTKSGLPIAVQLIAPPWREDLAFEAARRLEAAHVAFCPPPPFDEALLASGADA</sequence>
<dbReference type="Gene3D" id="3.90.1300.10">
    <property type="entry name" value="Amidase signature (AS) domain"/>
    <property type="match status" value="1"/>
</dbReference>
<evidence type="ECO:0000313" key="3">
    <source>
        <dbReference type="Proteomes" id="UP000054978"/>
    </source>
</evidence>
<evidence type="ECO:0000259" key="1">
    <source>
        <dbReference type="Pfam" id="PF01425"/>
    </source>
</evidence>
<dbReference type="InterPro" id="IPR000120">
    <property type="entry name" value="Amidase"/>
</dbReference>
<comment type="caution">
    <text evidence="2">The sequence shown here is derived from an EMBL/GenBank/DDBJ whole genome shotgun (WGS) entry which is preliminary data.</text>
</comment>
<dbReference type="RefSeq" id="WP_087049606.1">
    <property type="nucleotide sequence ID" value="NZ_FCOB02000044.1"/>
</dbReference>
<dbReference type="InterPro" id="IPR014087">
    <property type="entry name" value="Carboxybiuret_hydro_AtzE"/>
</dbReference>
<dbReference type="GO" id="GO:0003824">
    <property type="term" value="F:catalytic activity"/>
    <property type="evidence" value="ECO:0007669"/>
    <property type="project" value="InterPro"/>
</dbReference>
<dbReference type="PANTHER" id="PTHR11895:SF172">
    <property type="entry name" value="GLUTAMYL-TRNA(GLN) AMIDOTRANSFERASE"/>
    <property type="match status" value="1"/>
</dbReference>
<keyword evidence="3" id="KW-1185">Reference proteome</keyword>
<dbReference type="NCBIfam" id="TIGR02715">
    <property type="entry name" value="amido_AtzE"/>
    <property type="match status" value="1"/>
</dbReference>
<dbReference type="Pfam" id="PF01425">
    <property type="entry name" value="Amidase"/>
    <property type="match status" value="1"/>
</dbReference>
<dbReference type="InterPro" id="IPR036928">
    <property type="entry name" value="AS_sf"/>
</dbReference>
<feature type="domain" description="Amidase" evidence="1">
    <location>
        <begin position="28"/>
        <end position="440"/>
    </location>
</feature>
<dbReference type="SUPFAM" id="SSF75304">
    <property type="entry name" value="Amidase signature (AS) enzymes"/>
    <property type="match status" value="1"/>
</dbReference>
<protein>
    <submittedName>
        <fullName evidence="2">Amidase</fullName>
    </submittedName>
</protein>
<name>A0A158E241_9BURK</name>
<reference evidence="2" key="1">
    <citation type="submission" date="2016-01" db="EMBL/GenBank/DDBJ databases">
        <authorList>
            <person name="Peeters C."/>
        </authorList>
    </citation>
    <scope>NUCLEOTIDE SEQUENCE [LARGE SCALE GENOMIC DNA]</scope>
    <source>
        <strain evidence="2">LMG 29326</strain>
    </source>
</reference>
<organism evidence="2 3">
    <name type="scientific">Caballeronia ptereochthonis</name>
    <dbReference type="NCBI Taxonomy" id="1777144"/>
    <lineage>
        <taxon>Bacteria</taxon>
        <taxon>Pseudomonadati</taxon>
        <taxon>Pseudomonadota</taxon>
        <taxon>Betaproteobacteria</taxon>
        <taxon>Burkholderiales</taxon>
        <taxon>Burkholderiaceae</taxon>
        <taxon>Caballeronia</taxon>
    </lineage>
</organism>
<dbReference type="OrthoDB" id="8872210at2"/>